<sequence length="111" mass="13454">MQSYIITNCDRRLFLELGLNKPKLWFDPVRPIPMKPPERLMFQRKYLIEKGKEYEQELYSYLKKLDNAQFREDSNGSVINSTLDIRYLNTCYDILMKEPKETLMLLEYQFT</sequence>
<name>X1UQS5_9ZZZZ</name>
<evidence type="ECO:0000313" key="1">
    <source>
        <dbReference type="EMBL" id="GAJ19833.1"/>
    </source>
</evidence>
<organism evidence="1">
    <name type="scientific">marine sediment metagenome</name>
    <dbReference type="NCBI Taxonomy" id="412755"/>
    <lineage>
        <taxon>unclassified sequences</taxon>
        <taxon>metagenomes</taxon>
        <taxon>ecological metagenomes</taxon>
    </lineage>
</organism>
<feature type="non-terminal residue" evidence="1">
    <location>
        <position position="111"/>
    </location>
</feature>
<dbReference type="EMBL" id="BARW01040699">
    <property type="protein sequence ID" value="GAJ19833.1"/>
    <property type="molecule type" value="Genomic_DNA"/>
</dbReference>
<reference evidence="1" key="1">
    <citation type="journal article" date="2014" name="Front. Microbiol.">
        <title>High frequency of phylogenetically diverse reductive dehalogenase-homologous genes in deep subseafloor sedimentary metagenomes.</title>
        <authorList>
            <person name="Kawai M."/>
            <person name="Futagami T."/>
            <person name="Toyoda A."/>
            <person name="Takaki Y."/>
            <person name="Nishi S."/>
            <person name="Hori S."/>
            <person name="Arai W."/>
            <person name="Tsubouchi T."/>
            <person name="Morono Y."/>
            <person name="Uchiyama I."/>
            <person name="Ito T."/>
            <person name="Fujiyama A."/>
            <person name="Inagaki F."/>
            <person name="Takami H."/>
        </authorList>
    </citation>
    <scope>NUCLEOTIDE SEQUENCE</scope>
    <source>
        <strain evidence="1">Expedition CK06-06</strain>
    </source>
</reference>
<comment type="caution">
    <text evidence="1">The sequence shown here is derived from an EMBL/GenBank/DDBJ whole genome shotgun (WGS) entry which is preliminary data.</text>
</comment>
<gene>
    <name evidence="1" type="ORF">S12H4_61357</name>
</gene>
<protein>
    <submittedName>
        <fullName evidence="1">Uncharacterized protein</fullName>
    </submittedName>
</protein>
<accession>X1UQS5</accession>
<proteinExistence type="predicted"/>
<dbReference type="AlphaFoldDB" id="X1UQS5"/>